<evidence type="ECO:0000313" key="2">
    <source>
        <dbReference type="Proteomes" id="UP000186817"/>
    </source>
</evidence>
<sequence length="559" mass="62575">MVEMASGALLAWSIVSITYHWWRTKADLVLLRRQVVEYFRQVGRGILISNLTSSKRIDEAMNRLREENYVASCRLLQHAALTGLITIPITYGDDLLTCTCMMLLSICSYMIHTSIASGSLRPSTRALRILFCFYYIMMMAHVWFSPQAAGSISNQVNQKALLTAQFAGVVCFVDSKVHVPGQIAMLLAEVGRFFAAHGRDGEVREFVEFLASAFGFTMIVITASVLYEHTIRERFSAQFRHVDAEQMIASFRTLLHGVCDAEILLDGQLRILDEGAGLKRLLSTSESLRGKDFQEFLTHDEDEKSRFSDFISKCDGSTDESRAPPCLRVSMQPKSCGRLGIDLFHVAVPQLYDCDGVCHLLAMKLDADCLAVPDAKDISPCLSQIISQPLNIQRPSSRAGFSDCSGPVLLQSPGLKEIMLLINAKDHAVTQVHLSYKRSRSKRGRSALAPSLRDFVRPTDWGTVSQRVLDYARRESICAEESLERVYFRTLDRPSAYMLAQSARLKPYAIQPAGQDCSQFWLHLKDFRRKQQPEQRAPSELADIGEGFSGDGESETESP</sequence>
<organism evidence="1 2">
    <name type="scientific">Symbiodinium microadriaticum</name>
    <name type="common">Dinoflagellate</name>
    <name type="synonym">Zooxanthella microadriatica</name>
    <dbReference type="NCBI Taxonomy" id="2951"/>
    <lineage>
        <taxon>Eukaryota</taxon>
        <taxon>Sar</taxon>
        <taxon>Alveolata</taxon>
        <taxon>Dinophyceae</taxon>
        <taxon>Suessiales</taxon>
        <taxon>Symbiodiniaceae</taxon>
        <taxon>Symbiodinium</taxon>
    </lineage>
</organism>
<gene>
    <name evidence="1" type="ORF">AK812_SmicGene42592</name>
</gene>
<dbReference type="EMBL" id="LSRX01001784">
    <property type="protein sequence ID" value="OLP77351.1"/>
    <property type="molecule type" value="Genomic_DNA"/>
</dbReference>
<reference evidence="1 2" key="1">
    <citation type="submission" date="2016-02" db="EMBL/GenBank/DDBJ databases">
        <title>Genome analysis of coral dinoflagellate symbionts highlights evolutionary adaptations to a symbiotic lifestyle.</title>
        <authorList>
            <person name="Aranda M."/>
            <person name="Li Y."/>
            <person name="Liew Y.J."/>
            <person name="Baumgarten S."/>
            <person name="Simakov O."/>
            <person name="Wilson M."/>
            <person name="Piel J."/>
            <person name="Ashoor H."/>
            <person name="Bougouffa S."/>
            <person name="Bajic V.B."/>
            <person name="Ryu T."/>
            <person name="Ravasi T."/>
            <person name="Bayer T."/>
            <person name="Micklem G."/>
            <person name="Kim H."/>
            <person name="Bhak J."/>
            <person name="Lajeunesse T.C."/>
            <person name="Voolstra C.R."/>
        </authorList>
    </citation>
    <scope>NUCLEOTIDE SEQUENCE [LARGE SCALE GENOMIC DNA]</scope>
    <source>
        <strain evidence="1 2">CCMP2467</strain>
    </source>
</reference>
<keyword evidence="2" id="KW-1185">Reference proteome</keyword>
<comment type="caution">
    <text evidence="1">The sequence shown here is derived from an EMBL/GenBank/DDBJ whole genome shotgun (WGS) entry which is preliminary data.</text>
</comment>
<evidence type="ECO:0000313" key="1">
    <source>
        <dbReference type="EMBL" id="OLP77351.1"/>
    </source>
</evidence>
<dbReference type="OrthoDB" id="410909at2759"/>
<proteinExistence type="predicted"/>
<protein>
    <submittedName>
        <fullName evidence="1">Uncharacterized protein</fullName>
    </submittedName>
</protein>
<dbReference type="AlphaFoldDB" id="A0A1Q9C351"/>
<dbReference type="Proteomes" id="UP000186817">
    <property type="component" value="Unassembled WGS sequence"/>
</dbReference>
<accession>A0A1Q9C351</accession>
<name>A0A1Q9C351_SYMMI</name>